<feature type="region of interest" description="Disordered" evidence="2">
    <location>
        <begin position="165"/>
        <end position="208"/>
    </location>
</feature>
<feature type="region of interest" description="Disordered" evidence="2">
    <location>
        <begin position="17"/>
        <end position="69"/>
    </location>
</feature>
<accession>A0AAV1DDL8</accession>
<protein>
    <submittedName>
        <fullName evidence="4">OLC1v1004676C1</fullName>
    </submittedName>
</protein>
<keyword evidence="5" id="KW-1185">Reference proteome</keyword>
<name>A0AAV1DDL8_OLDCO</name>
<keyword evidence="1" id="KW-0862">Zinc</keyword>
<dbReference type="Proteomes" id="UP001161247">
    <property type="component" value="Chromosome 5"/>
</dbReference>
<dbReference type="Pfam" id="PF13639">
    <property type="entry name" value="zf-RING_2"/>
    <property type="match status" value="1"/>
</dbReference>
<dbReference type="GO" id="GO:0008270">
    <property type="term" value="F:zinc ion binding"/>
    <property type="evidence" value="ECO:0007669"/>
    <property type="project" value="UniProtKB-KW"/>
</dbReference>
<dbReference type="Gene3D" id="3.30.40.10">
    <property type="entry name" value="Zinc/RING finger domain, C3HC4 (zinc finger)"/>
    <property type="match status" value="1"/>
</dbReference>
<evidence type="ECO:0000313" key="4">
    <source>
        <dbReference type="EMBL" id="CAI9105693.1"/>
    </source>
</evidence>
<feature type="compositionally biased region" description="Gly residues" evidence="2">
    <location>
        <begin position="182"/>
        <end position="197"/>
    </location>
</feature>
<evidence type="ECO:0000259" key="3">
    <source>
        <dbReference type="PROSITE" id="PS50089"/>
    </source>
</evidence>
<keyword evidence="1" id="KW-0479">Metal-binding</keyword>
<feature type="domain" description="RING-type" evidence="3">
    <location>
        <begin position="86"/>
        <end position="134"/>
    </location>
</feature>
<dbReference type="PANTHER" id="PTHR45676">
    <property type="entry name" value="RING-H2 FINGER PROTEIN ATL51-RELATED"/>
    <property type="match status" value="1"/>
</dbReference>
<organism evidence="4 5">
    <name type="scientific">Oldenlandia corymbosa var. corymbosa</name>
    <dbReference type="NCBI Taxonomy" id="529605"/>
    <lineage>
        <taxon>Eukaryota</taxon>
        <taxon>Viridiplantae</taxon>
        <taxon>Streptophyta</taxon>
        <taxon>Embryophyta</taxon>
        <taxon>Tracheophyta</taxon>
        <taxon>Spermatophyta</taxon>
        <taxon>Magnoliopsida</taxon>
        <taxon>eudicotyledons</taxon>
        <taxon>Gunneridae</taxon>
        <taxon>Pentapetalae</taxon>
        <taxon>asterids</taxon>
        <taxon>lamiids</taxon>
        <taxon>Gentianales</taxon>
        <taxon>Rubiaceae</taxon>
        <taxon>Rubioideae</taxon>
        <taxon>Spermacoceae</taxon>
        <taxon>Hedyotis-Oldenlandia complex</taxon>
        <taxon>Oldenlandia</taxon>
    </lineage>
</organism>
<dbReference type="InterPro" id="IPR001841">
    <property type="entry name" value="Znf_RING"/>
</dbReference>
<proteinExistence type="predicted"/>
<dbReference type="SUPFAM" id="SSF57850">
    <property type="entry name" value="RING/U-box"/>
    <property type="match status" value="1"/>
</dbReference>
<evidence type="ECO:0000256" key="1">
    <source>
        <dbReference type="PROSITE-ProRule" id="PRU00175"/>
    </source>
</evidence>
<dbReference type="InterPro" id="IPR013083">
    <property type="entry name" value="Znf_RING/FYVE/PHD"/>
</dbReference>
<sequence>MICCVVVMMTCCQEPPNDDAGGGGGEPVTTGGQNSVHHDHNRVSAPRPEQPAAAATIQQQPTSTAGGPSPVTAKVVVYDVFDNYECSICLSTGGSSRGRTLPIKWMVLQGCGHRFHVDCLSVWMSVHKTCPLCRAEQRSDPANFQDLHSQLVSYKLHLKAQQPVNPATADVAQSSSSHSTRGGRGFQHGNGRGNRGGRGGRRGSFIAPSTPGMSCQLCGYQNHTVATC</sequence>
<dbReference type="AlphaFoldDB" id="A0AAV1DDL8"/>
<keyword evidence="1" id="KW-0863">Zinc-finger</keyword>
<dbReference type="SMART" id="SM00184">
    <property type="entry name" value="RING"/>
    <property type="match status" value="1"/>
</dbReference>
<dbReference type="EMBL" id="OX459122">
    <property type="protein sequence ID" value="CAI9105693.1"/>
    <property type="molecule type" value="Genomic_DNA"/>
</dbReference>
<evidence type="ECO:0000313" key="5">
    <source>
        <dbReference type="Proteomes" id="UP001161247"/>
    </source>
</evidence>
<gene>
    <name evidence="4" type="ORF">OLC1_LOCUS14336</name>
</gene>
<evidence type="ECO:0000256" key="2">
    <source>
        <dbReference type="SAM" id="MobiDB-lite"/>
    </source>
</evidence>
<dbReference type="PROSITE" id="PS50089">
    <property type="entry name" value="ZF_RING_2"/>
    <property type="match status" value="1"/>
</dbReference>
<feature type="compositionally biased region" description="Low complexity" evidence="2">
    <location>
        <begin position="50"/>
        <end position="65"/>
    </location>
</feature>
<reference evidence="4" key="1">
    <citation type="submission" date="2023-03" db="EMBL/GenBank/DDBJ databases">
        <authorList>
            <person name="Julca I."/>
        </authorList>
    </citation>
    <scope>NUCLEOTIDE SEQUENCE</scope>
</reference>